<dbReference type="Proteomes" id="UP000322917">
    <property type="component" value="Unassembled WGS sequence"/>
</dbReference>
<organism evidence="1 2">
    <name type="scientific">Propionispora hippei DSM 15287</name>
    <dbReference type="NCBI Taxonomy" id="1123003"/>
    <lineage>
        <taxon>Bacteria</taxon>
        <taxon>Bacillati</taxon>
        <taxon>Bacillota</taxon>
        <taxon>Negativicutes</taxon>
        <taxon>Selenomonadales</taxon>
        <taxon>Sporomusaceae</taxon>
        <taxon>Propionispora</taxon>
    </lineage>
</organism>
<keyword evidence="2" id="KW-1185">Reference proteome</keyword>
<proteinExistence type="predicted"/>
<reference evidence="1 2" key="1">
    <citation type="submission" date="2016-11" db="EMBL/GenBank/DDBJ databases">
        <authorList>
            <person name="Varghese N."/>
            <person name="Submissions S."/>
        </authorList>
    </citation>
    <scope>NUCLEOTIDE SEQUENCE [LARGE SCALE GENOMIC DNA]</scope>
    <source>
        <strain evidence="1 2">DSM 15287</strain>
    </source>
</reference>
<evidence type="ECO:0000313" key="1">
    <source>
        <dbReference type="EMBL" id="SHJ24614.1"/>
    </source>
</evidence>
<dbReference type="OrthoDB" id="2224275at2"/>
<evidence type="ECO:0008006" key="3">
    <source>
        <dbReference type="Google" id="ProtNLM"/>
    </source>
</evidence>
<dbReference type="RefSeq" id="WP_149734820.1">
    <property type="nucleotide sequence ID" value="NZ_FQZD01000014.1"/>
</dbReference>
<dbReference type="AlphaFoldDB" id="A0A1M6HR98"/>
<accession>A0A1M6HR98</accession>
<protein>
    <recommendedName>
        <fullName evidence="3">XRE family transcriptional regulator</fullName>
    </recommendedName>
</protein>
<gene>
    <name evidence="1" type="ORF">SAMN02745170_02070</name>
</gene>
<evidence type="ECO:0000313" key="2">
    <source>
        <dbReference type="Proteomes" id="UP000322917"/>
    </source>
</evidence>
<sequence length="59" mass="6755">MEISIKAEIARHNYKYKYVANNVGIPESTFYKKLRKNNFSIGETQKILSFIGAKLVMAS</sequence>
<dbReference type="EMBL" id="FQZD01000014">
    <property type="protein sequence ID" value="SHJ24614.1"/>
    <property type="molecule type" value="Genomic_DNA"/>
</dbReference>
<name>A0A1M6HR98_9FIRM</name>